<comment type="caution">
    <text evidence="2">The sequence shown here is derived from an EMBL/GenBank/DDBJ whole genome shotgun (WGS) entry which is preliminary data.</text>
</comment>
<dbReference type="Pfam" id="PF01022">
    <property type="entry name" value="HTH_5"/>
    <property type="match status" value="1"/>
</dbReference>
<dbReference type="InterPro" id="IPR001845">
    <property type="entry name" value="HTH_ArsR_DNA-bd_dom"/>
</dbReference>
<organism evidence="2">
    <name type="scientific">marine sediment metagenome</name>
    <dbReference type="NCBI Taxonomy" id="412755"/>
    <lineage>
        <taxon>unclassified sequences</taxon>
        <taxon>metagenomes</taxon>
        <taxon>ecological metagenomes</taxon>
    </lineage>
</organism>
<sequence length="88" mass="10384">MRKNKARMIHLRNIIRQLKDGKIVRVTELSRMIKLSTSSTYNYLRLLHDKGVVDFCYPPHPDRSGYAKHCFLVDEDSEFMLAEAWIES</sequence>
<accession>X1MXQ2</accession>
<dbReference type="AlphaFoldDB" id="X1MXQ2"/>
<evidence type="ECO:0000313" key="2">
    <source>
        <dbReference type="EMBL" id="GAI36053.1"/>
    </source>
</evidence>
<dbReference type="EMBL" id="BARV01028653">
    <property type="protein sequence ID" value="GAI36053.1"/>
    <property type="molecule type" value="Genomic_DNA"/>
</dbReference>
<dbReference type="InterPro" id="IPR036388">
    <property type="entry name" value="WH-like_DNA-bd_sf"/>
</dbReference>
<protein>
    <recommendedName>
        <fullName evidence="1">HTH arsR-type domain-containing protein</fullName>
    </recommendedName>
</protein>
<reference evidence="2" key="1">
    <citation type="journal article" date="2014" name="Front. Microbiol.">
        <title>High frequency of phylogenetically diverse reductive dehalogenase-homologous genes in deep subseafloor sedimentary metagenomes.</title>
        <authorList>
            <person name="Kawai M."/>
            <person name="Futagami T."/>
            <person name="Toyoda A."/>
            <person name="Takaki Y."/>
            <person name="Nishi S."/>
            <person name="Hori S."/>
            <person name="Arai W."/>
            <person name="Tsubouchi T."/>
            <person name="Morono Y."/>
            <person name="Uchiyama I."/>
            <person name="Ito T."/>
            <person name="Fujiyama A."/>
            <person name="Inagaki F."/>
            <person name="Takami H."/>
        </authorList>
    </citation>
    <scope>NUCLEOTIDE SEQUENCE</scope>
    <source>
        <strain evidence="2">Expedition CK06-06</strain>
    </source>
</reference>
<gene>
    <name evidence="2" type="ORF">S06H3_45827</name>
</gene>
<dbReference type="InterPro" id="IPR036390">
    <property type="entry name" value="WH_DNA-bd_sf"/>
</dbReference>
<dbReference type="SUPFAM" id="SSF46785">
    <property type="entry name" value="Winged helix' DNA-binding domain"/>
    <property type="match status" value="1"/>
</dbReference>
<name>X1MXQ2_9ZZZZ</name>
<dbReference type="GO" id="GO:0003700">
    <property type="term" value="F:DNA-binding transcription factor activity"/>
    <property type="evidence" value="ECO:0007669"/>
    <property type="project" value="InterPro"/>
</dbReference>
<feature type="domain" description="HTH arsR-type" evidence="1">
    <location>
        <begin position="13"/>
        <end position="54"/>
    </location>
</feature>
<proteinExistence type="predicted"/>
<dbReference type="Gene3D" id="1.10.10.10">
    <property type="entry name" value="Winged helix-like DNA-binding domain superfamily/Winged helix DNA-binding domain"/>
    <property type="match status" value="1"/>
</dbReference>
<evidence type="ECO:0000259" key="1">
    <source>
        <dbReference type="Pfam" id="PF01022"/>
    </source>
</evidence>